<protein>
    <submittedName>
        <fullName evidence="1">Uncharacterized protein</fullName>
    </submittedName>
</protein>
<accession>A0A226HHQ8</accession>
<organism evidence="1 2">
    <name type="scientific">Flavobacterium hercynium</name>
    <dbReference type="NCBI Taxonomy" id="387094"/>
    <lineage>
        <taxon>Bacteria</taxon>
        <taxon>Pseudomonadati</taxon>
        <taxon>Bacteroidota</taxon>
        <taxon>Flavobacteriia</taxon>
        <taxon>Flavobacteriales</taxon>
        <taxon>Flavobacteriaceae</taxon>
        <taxon>Flavobacterium</taxon>
    </lineage>
</organism>
<sequence length="131" mass="15375">MIISQFEIIMKNLLFLFFSLMMVIRPVLPVINYVINYEYISKNLCEQRNIKNNCCRGKCQLKKDLSNSSKEDNKSGNFKSNLTNFDVVITYDYLKVIGFSFLRDTKKIFSPRSVSHSLIDYLLKVFRPPID</sequence>
<dbReference type="AlphaFoldDB" id="A0A226HHQ8"/>
<dbReference type="EMBL" id="MUGW01000014">
    <property type="protein sequence ID" value="OXA93398.1"/>
    <property type="molecule type" value="Genomic_DNA"/>
</dbReference>
<keyword evidence="2" id="KW-1185">Reference proteome</keyword>
<evidence type="ECO:0000313" key="1">
    <source>
        <dbReference type="EMBL" id="OXA93398.1"/>
    </source>
</evidence>
<proteinExistence type="predicted"/>
<reference evidence="1 2" key="1">
    <citation type="submission" date="2016-11" db="EMBL/GenBank/DDBJ databases">
        <title>Whole genomes of Flavobacteriaceae.</title>
        <authorList>
            <person name="Stine C."/>
            <person name="Li C."/>
            <person name="Tadesse D."/>
        </authorList>
    </citation>
    <scope>NUCLEOTIDE SEQUENCE [LARGE SCALE GENOMIC DNA]</scope>
    <source>
        <strain evidence="1 2">DSM 18292</strain>
    </source>
</reference>
<gene>
    <name evidence="1" type="ORF">B0A66_06890</name>
</gene>
<comment type="caution">
    <text evidence="1">The sequence shown here is derived from an EMBL/GenBank/DDBJ whole genome shotgun (WGS) entry which is preliminary data.</text>
</comment>
<dbReference type="Proteomes" id="UP000198345">
    <property type="component" value="Unassembled WGS sequence"/>
</dbReference>
<name>A0A226HHQ8_9FLAO</name>
<evidence type="ECO:0000313" key="2">
    <source>
        <dbReference type="Proteomes" id="UP000198345"/>
    </source>
</evidence>